<keyword evidence="2" id="KW-0472">Membrane</keyword>
<evidence type="ECO:0000313" key="3">
    <source>
        <dbReference type="Proteomes" id="UP000694864"/>
    </source>
</evidence>
<keyword evidence="3" id="KW-1185">Reference proteome</keyword>
<accession>A0ABM0V3Q6</accession>
<sequence length="133" mass="14980">MDIEPCLRFSGVVFFIIYLNCMATTINQTNTESLHLHQFIRFIIIIIFLAFLLIISPTSSISHHLHESSPKNSMAPSKRFLLQPSTPSSSTMNLRPTAHSQRSRTSSTSTRKRRREFGAEAHEVPSGPNPISN</sequence>
<proteinExistence type="predicted"/>
<feature type="transmembrane region" description="Helical" evidence="2">
    <location>
        <begin position="7"/>
        <end position="26"/>
    </location>
</feature>
<keyword evidence="2" id="KW-1133">Transmembrane helix</keyword>
<dbReference type="InterPro" id="IPR037495">
    <property type="entry name" value="CLE41/42/44"/>
</dbReference>
<feature type="compositionally biased region" description="Polar residues" evidence="1">
    <location>
        <begin position="83"/>
        <end position="94"/>
    </location>
</feature>
<evidence type="ECO:0000256" key="2">
    <source>
        <dbReference type="SAM" id="Phobius"/>
    </source>
</evidence>
<evidence type="ECO:0000256" key="1">
    <source>
        <dbReference type="SAM" id="MobiDB-lite"/>
    </source>
</evidence>
<feature type="transmembrane region" description="Helical" evidence="2">
    <location>
        <begin position="38"/>
        <end position="55"/>
    </location>
</feature>
<reference evidence="3" key="1">
    <citation type="journal article" date="2014" name="Nat. Commun.">
        <title>The emerging biofuel crop Camelina sativa retains a highly undifferentiated hexaploid genome structure.</title>
        <authorList>
            <person name="Kagale S."/>
            <person name="Koh C."/>
            <person name="Nixon J."/>
            <person name="Bollina V."/>
            <person name="Clarke W.E."/>
            <person name="Tuteja R."/>
            <person name="Spillane C."/>
            <person name="Robinson S.J."/>
            <person name="Links M.G."/>
            <person name="Clarke C."/>
            <person name="Higgins E.E."/>
            <person name="Huebert T."/>
            <person name="Sharpe A.G."/>
            <person name="Parkin I.A."/>
        </authorList>
    </citation>
    <scope>NUCLEOTIDE SEQUENCE [LARGE SCALE GENOMIC DNA]</scope>
    <source>
        <strain evidence="3">cv. DH55</strain>
    </source>
</reference>
<evidence type="ECO:0000313" key="4">
    <source>
        <dbReference type="RefSeq" id="XP_010450303.1"/>
    </source>
</evidence>
<dbReference type="PANTHER" id="PTHR35301">
    <property type="entry name" value="CLAVATA3/ESR (CLE)-RELATED PROTEIN 41-RELATED"/>
    <property type="match status" value="1"/>
</dbReference>
<dbReference type="Proteomes" id="UP000694864">
    <property type="component" value="Chromosome 12"/>
</dbReference>
<gene>
    <name evidence="4" type="primary">LOC104732453</name>
</gene>
<protein>
    <submittedName>
        <fullName evidence="4">CLAVATA3/ESR (CLE)-related protein 44-like</fullName>
    </submittedName>
</protein>
<name>A0ABM0V3Q6_CAMSA</name>
<keyword evidence="2" id="KW-0812">Transmembrane</keyword>
<dbReference type="PANTHER" id="PTHR35301:SF1">
    <property type="entry name" value="CLAVATA3_ESR (CLE)-RELATED PROTEIN 41-RELATED"/>
    <property type="match status" value="1"/>
</dbReference>
<dbReference type="RefSeq" id="XP_010450303.1">
    <property type="nucleotide sequence ID" value="XM_010452001.2"/>
</dbReference>
<organism evidence="3 4">
    <name type="scientific">Camelina sativa</name>
    <name type="common">False flax</name>
    <name type="synonym">Myagrum sativum</name>
    <dbReference type="NCBI Taxonomy" id="90675"/>
    <lineage>
        <taxon>Eukaryota</taxon>
        <taxon>Viridiplantae</taxon>
        <taxon>Streptophyta</taxon>
        <taxon>Embryophyta</taxon>
        <taxon>Tracheophyta</taxon>
        <taxon>Spermatophyta</taxon>
        <taxon>Magnoliopsida</taxon>
        <taxon>eudicotyledons</taxon>
        <taxon>Gunneridae</taxon>
        <taxon>Pentapetalae</taxon>
        <taxon>rosids</taxon>
        <taxon>malvids</taxon>
        <taxon>Brassicales</taxon>
        <taxon>Brassicaceae</taxon>
        <taxon>Camelineae</taxon>
        <taxon>Camelina</taxon>
    </lineage>
</organism>
<reference evidence="4" key="2">
    <citation type="submission" date="2025-08" db="UniProtKB">
        <authorList>
            <consortium name="RefSeq"/>
        </authorList>
    </citation>
    <scope>IDENTIFICATION</scope>
    <source>
        <tissue evidence="4">Leaf</tissue>
    </source>
</reference>
<dbReference type="GeneID" id="104732453"/>
<feature type="region of interest" description="Disordered" evidence="1">
    <location>
        <begin position="62"/>
        <end position="133"/>
    </location>
</feature>